<reference evidence="2 3" key="1">
    <citation type="submission" date="2018-11" db="EMBL/GenBank/DDBJ databases">
        <title>Genomes From Bacteria Associated with the Canine Oral Cavity: a Test Case for Automated Genome-Based Taxonomic Assignment.</title>
        <authorList>
            <person name="Coil D.A."/>
            <person name="Jospin G."/>
            <person name="Darling A.E."/>
            <person name="Wallis C."/>
            <person name="Davis I.J."/>
            <person name="Harris S."/>
            <person name="Eisen J.A."/>
            <person name="Holcombe L.J."/>
            <person name="O'Flynn C."/>
        </authorList>
    </citation>
    <scope>NUCLEOTIDE SEQUENCE [LARGE SCALE GENOMIC DNA]</scope>
    <source>
        <strain evidence="2 3">OH887_COT-365</strain>
    </source>
</reference>
<organism evidence="2 3">
    <name type="scientific">Arachnia propionica</name>
    <dbReference type="NCBI Taxonomy" id="1750"/>
    <lineage>
        <taxon>Bacteria</taxon>
        <taxon>Bacillati</taxon>
        <taxon>Actinomycetota</taxon>
        <taxon>Actinomycetes</taxon>
        <taxon>Propionibacteriales</taxon>
        <taxon>Propionibacteriaceae</taxon>
        <taxon>Arachnia</taxon>
    </lineage>
</organism>
<name>A0A3P1T4Z2_9ACTN</name>
<proteinExistence type="predicted"/>
<dbReference type="RefSeq" id="WP_124845024.1">
    <property type="nucleotide sequence ID" value="NZ_RQZG01000011.1"/>
</dbReference>
<protein>
    <submittedName>
        <fullName evidence="2">Uncharacterized protein</fullName>
    </submittedName>
</protein>
<dbReference type="OrthoDB" id="3245799at2"/>
<gene>
    <name evidence="2" type="ORF">EII34_10030</name>
</gene>
<accession>A0A3P1T4Z2</accession>
<evidence type="ECO:0000313" key="2">
    <source>
        <dbReference type="EMBL" id="RRD04394.1"/>
    </source>
</evidence>
<feature type="region of interest" description="Disordered" evidence="1">
    <location>
        <begin position="361"/>
        <end position="382"/>
    </location>
</feature>
<evidence type="ECO:0000313" key="3">
    <source>
        <dbReference type="Proteomes" id="UP000280819"/>
    </source>
</evidence>
<evidence type="ECO:0000256" key="1">
    <source>
        <dbReference type="SAM" id="MobiDB-lite"/>
    </source>
</evidence>
<sequence length="812" mass="87280">MTIDIPDLIRTSQNAEDLVSRLEALSDAERTALSGLAPTSLTAWRKDLDPGKVTPSAVWLDEGGEVAGETFTQEDVEAYNMRLRVAARLVLAAVALGVPAAKVAALFTLETVYHLHGDGGIDPFVRLATARGPEWTATFITRVLRNRRLARTTHPLVSRLVATVDIPIPDSLPYLNRATSTMPTPGTRWQEHFLAACATPGTFNNATYDREEYVARIREAAARLRRSEPTDDPALLDGLLGVIERGERPTIQRQALAWIEGLDLDPTTRPERMLGALDVADAHVVAAFTRALLGTNLDDEALVRLALAILPRKEKGLGRDVLKRLGQLTTPTAELVDLVTELARGTDTTAAKLASTLCESWGGAPTPETGTRGLWRDPALPDPEPFPGLDPLVLAEPDLLALIQDIRYDSRTPELEERLLAALVATASKQGARGIVALCRSIDPDDAGSALTRLLGMLGDGTIVVGTEPPPPTQDGDSLSFLGSQRIRGVLHRLGELPVLLSTPGTNRWQVTAADLRRRIERYRQGGVALEPADLAVALARCDRDRCDELVGIDAPVRGLDDGFASILVLWREATVEPPTFVVDDPVGWRRPINVHGDEPWWHEVLGVASREHCIPAHLLPAHLARPVGEVLNDIARSGPAAALERLLGCLAVARRVDEPLAVATLATAGVIPVKDRAALAAELLQAWDEGRLIPDDLAAAWHSPLWEQFWPSNAELCIERADGKVTALLALVAEAGGLALVWPLLAGIAERAAGAEQIPATASAVLETVLALLPEVPHEVELPTICALAGRKGSSKAIKTARLIVANMAKP</sequence>
<dbReference type="EMBL" id="RQZG01000011">
    <property type="protein sequence ID" value="RRD04394.1"/>
    <property type="molecule type" value="Genomic_DNA"/>
</dbReference>
<dbReference type="AlphaFoldDB" id="A0A3P1T4Z2"/>
<comment type="caution">
    <text evidence="2">The sequence shown here is derived from an EMBL/GenBank/DDBJ whole genome shotgun (WGS) entry which is preliminary data.</text>
</comment>
<dbReference type="Proteomes" id="UP000280819">
    <property type="component" value="Unassembled WGS sequence"/>
</dbReference>